<evidence type="ECO:0000313" key="2">
    <source>
        <dbReference type="EMBL" id="KAE9408107.1"/>
    </source>
</evidence>
<gene>
    <name evidence="2" type="ORF">BT96DRAFT_914101</name>
</gene>
<dbReference type="AlphaFoldDB" id="A0A6A4IGA5"/>
<keyword evidence="1" id="KW-1133">Transmembrane helix</keyword>
<keyword evidence="3" id="KW-1185">Reference proteome</keyword>
<dbReference type="EMBL" id="ML769392">
    <property type="protein sequence ID" value="KAE9408107.1"/>
    <property type="molecule type" value="Genomic_DNA"/>
</dbReference>
<keyword evidence="1" id="KW-0812">Transmembrane</keyword>
<sequence>MTLLWVAFPLLQHFGLEEFSLPNDLATTFTILGAAMSGAAFMTGTMVKIVPFLSAKLKLIIFTDASGFMGCDCDLRYRFIDDSLRIP</sequence>
<proteinExistence type="predicted"/>
<protein>
    <submittedName>
        <fullName evidence="2">Uncharacterized protein</fullName>
    </submittedName>
</protein>
<evidence type="ECO:0000313" key="3">
    <source>
        <dbReference type="Proteomes" id="UP000799118"/>
    </source>
</evidence>
<feature type="transmembrane region" description="Helical" evidence="1">
    <location>
        <begin position="25"/>
        <end position="50"/>
    </location>
</feature>
<accession>A0A6A4IGA5</accession>
<dbReference type="OrthoDB" id="10062838at2759"/>
<evidence type="ECO:0000256" key="1">
    <source>
        <dbReference type="SAM" id="Phobius"/>
    </source>
</evidence>
<dbReference type="Proteomes" id="UP000799118">
    <property type="component" value="Unassembled WGS sequence"/>
</dbReference>
<name>A0A6A4IGA5_9AGAR</name>
<keyword evidence="1" id="KW-0472">Membrane</keyword>
<reference evidence="2" key="1">
    <citation type="journal article" date="2019" name="Environ. Microbiol.">
        <title>Fungal ecological strategies reflected in gene transcription - a case study of two litter decomposers.</title>
        <authorList>
            <person name="Barbi F."/>
            <person name="Kohler A."/>
            <person name="Barry K."/>
            <person name="Baskaran P."/>
            <person name="Daum C."/>
            <person name="Fauchery L."/>
            <person name="Ihrmark K."/>
            <person name="Kuo A."/>
            <person name="LaButti K."/>
            <person name="Lipzen A."/>
            <person name="Morin E."/>
            <person name="Grigoriev I.V."/>
            <person name="Henrissat B."/>
            <person name="Lindahl B."/>
            <person name="Martin F."/>
        </authorList>
    </citation>
    <scope>NUCLEOTIDE SEQUENCE</scope>
    <source>
        <strain evidence="2">JB14</strain>
    </source>
</reference>
<feature type="non-terminal residue" evidence="2">
    <location>
        <position position="87"/>
    </location>
</feature>
<organism evidence="2 3">
    <name type="scientific">Gymnopus androsaceus JB14</name>
    <dbReference type="NCBI Taxonomy" id="1447944"/>
    <lineage>
        <taxon>Eukaryota</taxon>
        <taxon>Fungi</taxon>
        <taxon>Dikarya</taxon>
        <taxon>Basidiomycota</taxon>
        <taxon>Agaricomycotina</taxon>
        <taxon>Agaricomycetes</taxon>
        <taxon>Agaricomycetidae</taxon>
        <taxon>Agaricales</taxon>
        <taxon>Marasmiineae</taxon>
        <taxon>Omphalotaceae</taxon>
        <taxon>Gymnopus</taxon>
    </lineage>
</organism>